<dbReference type="AlphaFoldDB" id="T0PIU8"/>
<dbReference type="InParanoid" id="T0PIU8"/>
<dbReference type="EMBL" id="JH767286">
    <property type="protein sequence ID" value="EQC25299.1"/>
    <property type="molecule type" value="Genomic_DNA"/>
</dbReference>
<evidence type="ECO:0000313" key="2">
    <source>
        <dbReference type="Proteomes" id="UP000030762"/>
    </source>
</evidence>
<dbReference type="Proteomes" id="UP000030762">
    <property type="component" value="Unassembled WGS sequence"/>
</dbReference>
<sequence length="68" mass="7448">MADTTIEYGAAFAPITMENEERFTGPLMNYYAAEARDECSDSEDSLYCAALAAAFGPAPTLPMYYSFL</sequence>
<name>T0PIU8_SAPDV</name>
<evidence type="ECO:0000313" key="1">
    <source>
        <dbReference type="EMBL" id="EQC25299.1"/>
    </source>
</evidence>
<gene>
    <name evidence="1" type="ORF">SDRG_16822</name>
</gene>
<dbReference type="RefSeq" id="XP_008621265.1">
    <property type="nucleotide sequence ID" value="XM_008623043.1"/>
</dbReference>
<accession>T0PIU8</accession>
<keyword evidence="2" id="KW-1185">Reference proteome</keyword>
<proteinExistence type="predicted"/>
<dbReference type="OMA" id="RRELFFC"/>
<dbReference type="VEuPathDB" id="FungiDB:SDRG_16822"/>
<dbReference type="GeneID" id="19957549"/>
<reference evidence="1 2" key="1">
    <citation type="submission" date="2012-04" db="EMBL/GenBank/DDBJ databases">
        <title>The Genome Sequence of Saprolegnia declina VS20.</title>
        <authorList>
            <consortium name="The Broad Institute Genome Sequencing Platform"/>
            <person name="Russ C."/>
            <person name="Nusbaum C."/>
            <person name="Tyler B."/>
            <person name="van West P."/>
            <person name="Dieguez-Uribeondo J."/>
            <person name="de Bruijn I."/>
            <person name="Tripathy S."/>
            <person name="Jiang R."/>
            <person name="Young S.K."/>
            <person name="Zeng Q."/>
            <person name="Gargeya S."/>
            <person name="Fitzgerald M."/>
            <person name="Haas B."/>
            <person name="Abouelleil A."/>
            <person name="Alvarado L."/>
            <person name="Arachchi H.M."/>
            <person name="Berlin A."/>
            <person name="Chapman S.B."/>
            <person name="Goldberg J."/>
            <person name="Griggs A."/>
            <person name="Gujja S."/>
            <person name="Hansen M."/>
            <person name="Howarth C."/>
            <person name="Imamovic A."/>
            <person name="Larimer J."/>
            <person name="McCowen C."/>
            <person name="Montmayeur A."/>
            <person name="Murphy C."/>
            <person name="Neiman D."/>
            <person name="Pearson M."/>
            <person name="Priest M."/>
            <person name="Roberts A."/>
            <person name="Saif S."/>
            <person name="Shea T."/>
            <person name="Sisk P."/>
            <person name="Sykes S."/>
            <person name="Wortman J."/>
            <person name="Nusbaum C."/>
            <person name="Birren B."/>
        </authorList>
    </citation>
    <scope>NUCLEOTIDE SEQUENCE [LARGE SCALE GENOMIC DNA]</scope>
    <source>
        <strain evidence="1 2">VS20</strain>
    </source>
</reference>
<protein>
    <submittedName>
        <fullName evidence="1">Uncharacterized protein</fullName>
    </submittedName>
</protein>
<organism evidence="1 2">
    <name type="scientific">Saprolegnia diclina (strain VS20)</name>
    <dbReference type="NCBI Taxonomy" id="1156394"/>
    <lineage>
        <taxon>Eukaryota</taxon>
        <taxon>Sar</taxon>
        <taxon>Stramenopiles</taxon>
        <taxon>Oomycota</taxon>
        <taxon>Saprolegniomycetes</taxon>
        <taxon>Saprolegniales</taxon>
        <taxon>Saprolegniaceae</taxon>
        <taxon>Saprolegnia</taxon>
    </lineage>
</organism>
<dbReference type="OrthoDB" id="10378012at2759"/>